<protein>
    <submittedName>
        <fullName evidence="3">Protein containing tetratricopeptide</fullName>
    </submittedName>
</protein>
<dbReference type="InterPro" id="IPR011990">
    <property type="entry name" value="TPR-like_helical_dom_sf"/>
</dbReference>
<feature type="chain" id="PRO_5004558394" evidence="2">
    <location>
        <begin position="19"/>
        <end position="275"/>
    </location>
</feature>
<proteinExistence type="predicted"/>
<evidence type="ECO:0000256" key="1">
    <source>
        <dbReference type="PROSITE-ProRule" id="PRU00339"/>
    </source>
</evidence>
<dbReference type="RefSeq" id="WP_020896315.1">
    <property type="nucleotide sequence ID" value="NZ_ATMR01000215.1"/>
</dbReference>
<dbReference type="PATRIC" id="fig|641526.4.peg.4030"/>
<dbReference type="PROSITE" id="PS50005">
    <property type="entry name" value="TPR"/>
    <property type="match status" value="1"/>
</dbReference>
<dbReference type="Proteomes" id="UP000014962">
    <property type="component" value="Unassembled WGS sequence"/>
</dbReference>
<dbReference type="eggNOG" id="COG0457">
    <property type="taxonomic scope" value="Bacteria"/>
</dbReference>
<reference evidence="3 4" key="1">
    <citation type="journal article" date="2013" name="Genome Announc.">
        <title>Draft Genome Sequence of Winogradskyella psychrotolerans RS-3T, Isolated from the Marine Transect of Kongsfjorden, Ny-Alesund, Svalbard, Arctic Ocean.</title>
        <authorList>
            <person name="Kumar Pinnaka A."/>
            <person name="Ara S."/>
            <person name="Singh A."/>
            <person name="Shivaji S."/>
        </authorList>
    </citation>
    <scope>NUCLEOTIDE SEQUENCE [LARGE SCALE GENOMIC DNA]</scope>
    <source>
        <strain evidence="3 4">RS-3</strain>
    </source>
</reference>
<dbReference type="Pfam" id="PF13181">
    <property type="entry name" value="TPR_8"/>
    <property type="match status" value="2"/>
</dbReference>
<dbReference type="EMBL" id="ATMR01000215">
    <property type="protein sequence ID" value="EPR69782.1"/>
    <property type="molecule type" value="Genomic_DNA"/>
</dbReference>
<sequence length="275" mass="32370">MKLTYSILFTIFYLSSYAQPNCDAFIYYGDTLKYKACKKAEETKGHYQFSKRYQEILDESIAIDSTFAYAYREKSTAYLKSGDFITWKELIDKAVKHNFKENLGYRGWCRYQFFKDYQGAIEDIEELENKVKFDIGFSANGDYHLNIAKALCYKAIGQKEKAIEIINKQLNSEDHFLGAYDYLHLGVLYLEQNEFEKAIEAFNKQTEDNELAENQFYLALTYKVLQKPADYKTHLNEAKVLYLDGRKMFDPYTNPMDKIFLEDIENEFKESANKN</sequence>
<feature type="repeat" description="TPR" evidence="1">
    <location>
        <begin position="179"/>
        <end position="212"/>
    </location>
</feature>
<evidence type="ECO:0000313" key="3">
    <source>
        <dbReference type="EMBL" id="EPR69782.1"/>
    </source>
</evidence>
<evidence type="ECO:0000256" key="2">
    <source>
        <dbReference type="SAM" id="SignalP"/>
    </source>
</evidence>
<dbReference type="Gene3D" id="1.25.40.10">
    <property type="entry name" value="Tetratricopeptide repeat domain"/>
    <property type="match status" value="1"/>
</dbReference>
<evidence type="ECO:0000313" key="4">
    <source>
        <dbReference type="Proteomes" id="UP000014962"/>
    </source>
</evidence>
<organism evidence="3 4">
    <name type="scientific">Winogradskyella psychrotolerans RS-3</name>
    <dbReference type="NCBI Taxonomy" id="641526"/>
    <lineage>
        <taxon>Bacteria</taxon>
        <taxon>Pseudomonadati</taxon>
        <taxon>Bacteroidota</taxon>
        <taxon>Flavobacteriia</taxon>
        <taxon>Flavobacteriales</taxon>
        <taxon>Flavobacteriaceae</taxon>
        <taxon>Winogradskyella</taxon>
    </lineage>
</organism>
<comment type="caution">
    <text evidence="3">The sequence shown here is derived from an EMBL/GenBank/DDBJ whole genome shotgun (WGS) entry which is preliminary data.</text>
</comment>
<gene>
    <name evidence="3" type="ORF">ADIWIN_4057</name>
</gene>
<keyword evidence="4" id="KW-1185">Reference proteome</keyword>
<keyword evidence="1" id="KW-0802">TPR repeat</keyword>
<feature type="signal peptide" evidence="2">
    <location>
        <begin position="1"/>
        <end position="18"/>
    </location>
</feature>
<dbReference type="STRING" id="641526.ADIWIN_4057"/>
<dbReference type="OrthoDB" id="935812at2"/>
<dbReference type="SUPFAM" id="SSF48452">
    <property type="entry name" value="TPR-like"/>
    <property type="match status" value="1"/>
</dbReference>
<keyword evidence="2" id="KW-0732">Signal</keyword>
<dbReference type="InterPro" id="IPR019734">
    <property type="entry name" value="TPR_rpt"/>
</dbReference>
<accession>S7VJW5</accession>
<dbReference type="AlphaFoldDB" id="S7VJW5"/>
<name>S7VJW5_9FLAO</name>